<evidence type="ECO:0008006" key="4">
    <source>
        <dbReference type="Google" id="ProtNLM"/>
    </source>
</evidence>
<reference evidence="2 3" key="1">
    <citation type="submission" date="2016-08" db="EMBL/GenBank/DDBJ databases">
        <authorList>
            <person name="Seilhamer J.J."/>
        </authorList>
    </citation>
    <scope>NUCLEOTIDE SEQUENCE [LARGE SCALE GENOMIC DNA]</scope>
    <source>
        <strain evidence="2 3">A37T2</strain>
    </source>
</reference>
<proteinExistence type="predicted"/>
<dbReference type="EMBL" id="FMAR01000007">
    <property type="protein sequence ID" value="SCC37600.1"/>
    <property type="molecule type" value="Genomic_DNA"/>
</dbReference>
<gene>
    <name evidence="2" type="ORF">GA0116948_10736</name>
</gene>
<sequence length="73" mass="8494">MIQWLSYFLKRFRYVIGFLFGLIVCIITIRLSILGITSYLYYDPKRYEGPIHIPVVGNYIIGVGAMALSFRRS</sequence>
<keyword evidence="3" id="KW-1185">Reference proteome</keyword>
<keyword evidence="1" id="KW-0812">Transmembrane</keyword>
<keyword evidence="1" id="KW-0472">Membrane</keyword>
<evidence type="ECO:0000313" key="2">
    <source>
        <dbReference type="EMBL" id="SCC37600.1"/>
    </source>
</evidence>
<accession>A0A1C4E221</accession>
<protein>
    <recommendedName>
        <fullName evidence="4">Prolipoprotein diacylglyceryl transferase</fullName>
    </recommendedName>
</protein>
<feature type="transmembrane region" description="Helical" evidence="1">
    <location>
        <begin position="51"/>
        <end position="70"/>
    </location>
</feature>
<evidence type="ECO:0000256" key="1">
    <source>
        <dbReference type="SAM" id="Phobius"/>
    </source>
</evidence>
<dbReference type="AlphaFoldDB" id="A0A1C4E221"/>
<dbReference type="Proteomes" id="UP000242818">
    <property type="component" value="Unassembled WGS sequence"/>
</dbReference>
<name>A0A1C4E221_9BACT</name>
<keyword evidence="1" id="KW-1133">Transmembrane helix</keyword>
<dbReference type="STRING" id="1335309.GA0116948_10736"/>
<evidence type="ECO:0000313" key="3">
    <source>
        <dbReference type="Proteomes" id="UP000242818"/>
    </source>
</evidence>
<organism evidence="2 3">
    <name type="scientific">Chitinophaga costaii</name>
    <dbReference type="NCBI Taxonomy" id="1335309"/>
    <lineage>
        <taxon>Bacteria</taxon>
        <taxon>Pseudomonadati</taxon>
        <taxon>Bacteroidota</taxon>
        <taxon>Chitinophagia</taxon>
        <taxon>Chitinophagales</taxon>
        <taxon>Chitinophagaceae</taxon>
        <taxon>Chitinophaga</taxon>
    </lineage>
</organism>
<feature type="transmembrane region" description="Helical" evidence="1">
    <location>
        <begin position="12"/>
        <end position="39"/>
    </location>
</feature>